<dbReference type="InterPro" id="IPR027469">
    <property type="entry name" value="Cation_efflux_TMD_sf"/>
</dbReference>
<evidence type="ECO:0000256" key="3">
    <source>
        <dbReference type="ARBA" id="ARBA00022448"/>
    </source>
</evidence>
<dbReference type="Pfam" id="PF01545">
    <property type="entry name" value="Cation_efflux"/>
    <property type="match status" value="1"/>
</dbReference>
<keyword evidence="5 8" id="KW-1133">Transmembrane helix</keyword>
<accession>A0A6G8Q2Y2</accession>
<feature type="domain" description="Cation efflux protein cytoplasmic" evidence="10">
    <location>
        <begin position="224"/>
        <end position="301"/>
    </location>
</feature>
<dbReference type="GO" id="GO:0006882">
    <property type="term" value="P:intracellular zinc ion homeostasis"/>
    <property type="evidence" value="ECO:0007669"/>
    <property type="project" value="TreeGrafter"/>
</dbReference>
<evidence type="ECO:0000256" key="7">
    <source>
        <dbReference type="SAM" id="MobiDB-lite"/>
    </source>
</evidence>
<dbReference type="PANTHER" id="PTHR43840:SF15">
    <property type="entry name" value="MITOCHONDRIAL METAL TRANSPORTER 1-RELATED"/>
    <property type="match status" value="1"/>
</dbReference>
<evidence type="ECO:0000256" key="1">
    <source>
        <dbReference type="ARBA" id="ARBA00004141"/>
    </source>
</evidence>
<evidence type="ECO:0000256" key="5">
    <source>
        <dbReference type="ARBA" id="ARBA00022989"/>
    </source>
</evidence>
<evidence type="ECO:0000259" key="9">
    <source>
        <dbReference type="Pfam" id="PF01545"/>
    </source>
</evidence>
<evidence type="ECO:0000256" key="4">
    <source>
        <dbReference type="ARBA" id="ARBA00022692"/>
    </source>
</evidence>
<dbReference type="InterPro" id="IPR050291">
    <property type="entry name" value="CDF_Transporter"/>
</dbReference>
<feature type="compositionally biased region" description="Basic and acidic residues" evidence="7">
    <location>
        <begin position="306"/>
        <end position="318"/>
    </location>
</feature>
<reference evidence="11 12" key="1">
    <citation type="submission" date="2019-10" db="EMBL/GenBank/DDBJ databases">
        <title>Rubrobacter sp nov SCSIO 52915 isolated from a deep-sea sediment in the South China Sea.</title>
        <authorList>
            <person name="Chen R.W."/>
        </authorList>
    </citation>
    <scope>NUCLEOTIDE SEQUENCE [LARGE SCALE GENOMIC DNA]</scope>
    <source>
        <strain evidence="11 12">SCSIO 52915</strain>
    </source>
</reference>
<feature type="transmembrane region" description="Helical" evidence="8">
    <location>
        <begin position="195"/>
        <end position="212"/>
    </location>
</feature>
<evidence type="ECO:0000256" key="8">
    <source>
        <dbReference type="SAM" id="Phobius"/>
    </source>
</evidence>
<keyword evidence="6 8" id="KW-0472">Membrane</keyword>
<protein>
    <submittedName>
        <fullName evidence="11">Cation diffusion facilitator family transporter</fullName>
    </submittedName>
</protein>
<comment type="similarity">
    <text evidence="2">Belongs to the cation diffusion facilitator (CDF) transporter (TC 2.A.4) family.</text>
</comment>
<dbReference type="InterPro" id="IPR027470">
    <property type="entry name" value="Cation_efflux_CTD"/>
</dbReference>
<dbReference type="Proteomes" id="UP000502706">
    <property type="component" value="Chromosome"/>
</dbReference>
<dbReference type="KEGG" id="rmar:GBA65_13080"/>
<keyword evidence="12" id="KW-1185">Reference proteome</keyword>
<feature type="transmembrane region" description="Helical" evidence="8">
    <location>
        <begin position="24"/>
        <end position="47"/>
    </location>
</feature>
<dbReference type="PANTHER" id="PTHR43840">
    <property type="entry name" value="MITOCHONDRIAL METAL TRANSPORTER 1-RELATED"/>
    <property type="match status" value="1"/>
</dbReference>
<feature type="transmembrane region" description="Helical" evidence="8">
    <location>
        <begin position="97"/>
        <end position="115"/>
    </location>
</feature>
<sequence length="325" mass="34088">MRKDAPATGGTGRSGASPARSTRFYAAVSIAAALATVGLKAGAYVLTGSVGLLSDAAESSANLVAAIGAFWALSAAARPPDEEHAYGHTKAEFFSSALEGALVLAAAAFIAATAVGRLFEPQPLENVGAGLVVSLVAAVLNGVVGLVLLRAGGRLRSAALRADGRHLLTDVWTTAGVVAGVLLVGWTGWLFLDPLIALVVAANIVWVGLRILNEAAHGLLDTALPPEDLRVVEAVISRYRESGIEFHALRTRSAGARRFVSMHVLVPGSWSVRRGHDLSEDLEREVVEELPMTTVFVHLEPLEDESSFRDQGLDRPDLEEPPPGS</sequence>
<evidence type="ECO:0000256" key="2">
    <source>
        <dbReference type="ARBA" id="ARBA00008114"/>
    </source>
</evidence>
<keyword evidence="3" id="KW-0813">Transport</keyword>
<feature type="transmembrane region" description="Helical" evidence="8">
    <location>
        <begin position="170"/>
        <end position="189"/>
    </location>
</feature>
<dbReference type="GO" id="GO:0005886">
    <property type="term" value="C:plasma membrane"/>
    <property type="evidence" value="ECO:0007669"/>
    <property type="project" value="TreeGrafter"/>
</dbReference>
<dbReference type="SUPFAM" id="SSF161111">
    <property type="entry name" value="Cation efflux protein transmembrane domain-like"/>
    <property type="match status" value="1"/>
</dbReference>
<feature type="transmembrane region" description="Helical" evidence="8">
    <location>
        <begin position="59"/>
        <end position="77"/>
    </location>
</feature>
<dbReference type="InterPro" id="IPR058533">
    <property type="entry name" value="Cation_efflux_TM"/>
</dbReference>
<dbReference type="GO" id="GO:0015086">
    <property type="term" value="F:cadmium ion transmembrane transporter activity"/>
    <property type="evidence" value="ECO:0007669"/>
    <property type="project" value="TreeGrafter"/>
</dbReference>
<dbReference type="Gene3D" id="1.20.1510.10">
    <property type="entry name" value="Cation efflux protein transmembrane domain"/>
    <property type="match status" value="1"/>
</dbReference>
<evidence type="ECO:0000256" key="6">
    <source>
        <dbReference type="ARBA" id="ARBA00023136"/>
    </source>
</evidence>
<gene>
    <name evidence="11" type="ORF">GBA65_13080</name>
</gene>
<dbReference type="Gene3D" id="3.30.70.1350">
    <property type="entry name" value="Cation efflux protein, cytoplasmic domain"/>
    <property type="match status" value="1"/>
</dbReference>
<feature type="transmembrane region" description="Helical" evidence="8">
    <location>
        <begin position="127"/>
        <end position="149"/>
    </location>
</feature>
<dbReference type="AlphaFoldDB" id="A0A6G8Q2Y2"/>
<keyword evidence="4 8" id="KW-0812">Transmembrane</keyword>
<evidence type="ECO:0000313" key="11">
    <source>
        <dbReference type="EMBL" id="QIN80805.1"/>
    </source>
</evidence>
<dbReference type="SUPFAM" id="SSF160240">
    <property type="entry name" value="Cation efflux protein cytoplasmic domain-like"/>
    <property type="match status" value="1"/>
</dbReference>
<feature type="region of interest" description="Disordered" evidence="7">
    <location>
        <begin position="303"/>
        <end position="325"/>
    </location>
</feature>
<dbReference type="GO" id="GO:0015341">
    <property type="term" value="F:zinc efflux antiporter activity"/>
    <property type="evidence" value="ECO:0007669"/>
    <property type="project" value="TreeGrafter"/>
</dbReference>
<evidence type="ECO:0000259" key="10">
    <source>
        <dbReference type="Pfam" id="PF16916"/>
    </source>
</evidence>
<dbReference type="EMBL" id="CP045121">
    <property type="protein sequence ID" value="QIN80805.1"/>
    <property type="molecule type" value="Genomic_DNA"/>
</dbReference>
<feature type="domain" description="Cation efflux protein transmembrane" evidence="9">
    <location>
        <begin position="28"/>
        <end position="220"/>
    </location>
</feature>
<name>A0A6G8Q2Y2_9ACTN</name>
<dbReference type="GO" id="GO:0015093">
    <property type="term" value="F:ferrous iron transmembrane transporter activity"/>
    <property type="evidence" value="ECO:0007669"/>
    <property type="project" value="TreeGrafter"/>
</dbReference>
<dbReference type="InterPro" id="IPR036837">
    <property type="entry name" value="Cation_efflux_CTD_sf"/>
</dbReference>
<proteinExistence type="inferred from homology"/>
<dbReference type="NCBIfam" id="TIGR01297">
    <property type="entry name" value="CDF"/>
    <property type="match status" value="1"/>
</dbReference>
<dbReference type="RefSeq" id="WP_166398508.1">
    <property type="nucleotide sequence ID" value="NZ_CP045121.1"/>
</dbReference>
<dbReference type="Pfam" id="PF16916">
    <property type="entry name" value="ZT_dimer"/>
    <property type="match status" value="1"/>
</dbReference>
<organism evidence="11 12">
    <name type="scientific">Rubrobacter marinus</name>
    <dbReference type="NCBI Taxonomy" id="2653852"/>
    <lineage>
        <taxon>Bacteria</taxon>
        <taxon>Bacillati</taxon>
        <taxon>Actinomycetota</taxon>
        <taxon>Rubrobacteria</taxon>
        <taxon>Rubrobacterales</taxon>
        <taxon>Rubrobacteraceae</taxon>
        <taxon>Rubrobacter</taxon>
    </lineage>
</organism>
<dbReference type="InterPro" id="IPR002524">
    <property type="entry name" value="Cation_efflux"/>
</dbReference>
<comment type="subcellular location">
    <subcellularLocation>
        <location evidence="1">Membrane</location>
        <topology evidence="1">Multi-pass membrane protein</topology>
    </subcellularLocation>
</comment>
<evidence type="ECO:0000313" key="12">
    <source>
        <dbReference type="Proteomes" id="UP000502706"/>
    </source>
</evidence>